<dbReference type="GO" id="GO:0046872">
    <property type="term" value="F:metal ion binding"/>
    <property type="evidence" value="ECO:0007669"/>
    <property type="project" value="UniProtKB-KW"/>
</dbReference>
<keyword evidence="6" id="KW-0408">Iron</keyword>
<dbReference type="SUPFAM" id="SSF51197">
    <property type="entry name" value="Clavaminate synthase-like"/>
    <property type="match status" value="1"/>
</dbReference>
<keyword evidence="3" id="KW-0479">Metal-binding</keyword>
<dbReference type="RefSeq" id="WP_014899873.1">
    <property type="nucleotide sequence ID" value="NC_018514.1"/>
</dbReference>
<evidence type="ECO:0000256" key="4">
    <source>
        <dbReference type="ARBA" id="ARBA00022964"/>
    </source>
</evidence>
<dbReference type="PANTHER" id="PTHR10696">
    <property type="entry name" value="GAMMA-BUTYROBETAINE HYDROXYLASE-RELATED"/>
    <property type="match status" value="1"/>
</dbReference>
<sequence>MFTREVIAVDCRSELRHKKNALLPCNFWWWCADYGCRYWNRLPSQPNQFSRLTGNEKSPLTDITYQGRSMASLSFHIDEASGRIDIVSDSQVRPVNALWLRERAQDTGSLDPITQQRLFDPHMMDPELRIVKVVRLDNGEIRVTFSDGYTGSYSTSIFLAEFDSSDGLPRAEPWMSDLDQSRIRFSYLHLDDDRQRLLAMEAYLRFGAIILQDVPTDPERILEVAEKFGHVRVTNFGRYFEVYSRPNSNDLAYRPVRLGPHTDNPYREPVPGIQLLHCLINETSGGDSTLVDSLSVLRDLAHEDPTGVDLLAKISVKFRFLDGDTELIERRPMIELDHLKRPTGVHYSPRLDYLPLMDAVTTVAFHRARMRLGEMFSDPRYELRFRLQAGELMMFDNNRVLHGRTAFDPNEGRRHLQGCYIDLDGPRGRYKSLARRLAGCLA</sequence>
<dbReference type="InterPro" id="IPR050411">
    <property type="entry name" value="AlphaKG_dependent_hydroxylases"/>
</dbReference>
<dbReference type="GO" id="GO:0016706">
    <property type="term" value="F:2-oxoglutarate-dependent dioxygenase activity"/>
    <property type="evidence" value="ECO:0007669"/>
    <property type="project" value="UniProtKB-ARBA"/>
</dbReference>
<evidence type="ECO:0000313" key="8">
    <source>
        <dbReference type="EMBL" id="AFQ51110.1"/>
    </source>
</evidence>
<dbReference type="Gene3D" id="3.30.2020.30">
    <property type="match status" value="1"/>
</dbReference>
<dbReference type="AlphaFoldDB" id="A0A9W3K6H8"/>
<dbReference type="GO" id="GO:0045329">
    <property type="term" value="P:carnitine biosynthetic process"/>
    <property type="evidence" value="ECO:0007669"/>
    <property type="project" value="TreeGrafter"/>
</dbReference>
<reference evidence="8 9" key="1">
    <citation type="journal article" date="2012" name="J. Bacteriol.">
        <title>Complete Genome Sequence of Burkholderia sp. Strain GG4, a Betaproteobacterium That Reduces 3-Oxo-N-Acylhomoserine Lactones and Produces Different N-Acylhomoserine Lactones.</title>
        <authorList>
            <person name="Hong K.W."/>
            <person name="Koh C.L."/>
            <person name="Sam C.K."/>
            <person name="Yin W.F."/>
            <person name="Chan K.G."/>
        </authorList>
    </citation>
    <scope>NUCLEOTIDE SEQUENCE [LARGE SCALE GENOMIC DNA]</scope>
    <source>
        <strain evidence="8 9">GG4</strain>
    </source>
</reference>
<evidence type="ECO:0000256" key="6">
    <source>
        <dbReference type="ARBA" id="ARBA00023004"/>
    </source>
</evidence>
<evidence type="ECO:0000256" key="3">
    <source>
        <dbReference type="ARBA" id="ARBA00022723"/>
    </source>
</evidence>
<evidence type="ECO:0000256" key="2">
    <source>
        <dbReference type="ARBA" id="ARBA00008654"/>
    </source>
</evidence>
<feature type="domain" description="TauD/TfdA-like" evidence="7">
    <location>
        <begin position="180"/>
        <end position="420"/>
    </location>
</feature>
<evidence type="ECO:0000259" key="7">
    <source>
        <dbReference type="Pfam" id="PF02668"/>
    </source>
</evidence>
<dbReference type="KEGG" id="bct:GEM_4721"/>
<protein>
    <submittedName>
        <fullName evidence="8">Gamma-butyrobetaine dioxygenase</fullName>
    </submittedName>
</protein>
<keyword evidence="5" id="KW-0560">Oxidoreductase</keyword>
<comment type="similarity">
    <text evidence="2">Belongs to the gamma-BBH/TMLD family.</text>
</comment>
<comment type="cofactor">
    <cofactor evidence="1">
        <name>Fe(2+)</name>
        <dbReference type="ChEBI" id="CHEBI:29033"/>
    </cofactor>
</comment>
<accession>A0A9W3K6H8</accession>
<dbReference type="InterPro" id="IPR042098">
    <property type="entry name" value="TauD-like_sf"/>
</dbReference>
<keyword evidence="4 8" id="KW-0223">Dioxygenase</keyword>
<dbReference type="InterPro" id="IPR038492">
    <property type="entry name" value="GBBH-like_N_sf"/>
</dbReference>
<dbReference type="CDD" id="cd00250">
    <property type="entry name" value="CAS_like"/>
    <property type="match status" value="1"/>
</dbReference>
<dbReference type="Proteomes" id="UP000032866">
    <property type="component" value="Chromosome 2"/>
</dbReference>
<dbReference type="PANTHER" id="PTHR10696:SF25">
    <property type="entry name" value="OXIDOREDUCTASE AIM17-RELATED"/>
    <property type="match status" value="1"/>
</dbReference>
<name>A0A9W3K6H8_BURCE</name>
<dbReference type="InterPro" id="IPR003819">
    <property type="entry name" value="TauD/TfdA-like"/>
</dbReference>
<organism evidence="8 9">
    <name type="scientific">Burkholderia cepacia GG4</name>
    <dbReference type="NCBI Taxonomy" id="1009846"/>
    <lineage>
        <taxon>Bacteria</taxon>
        <taxon>Pseudomonadati</taxon>
        <taxon>Pseudomonadota</taxon>
        <taxon>Betaproteobacteria</taxon>
        <taxon>Burkholderiales</taxon>
        <taxon>Burkholderiaceae</taxon>
        <taxon>Burkholderia</taxon>
        <taxon>Burkholderia cepacia complex</taxon>
    </lineage>
</organism>
<evidence type="ECO:0000256" key="5">
    <source>
        <dbReference type="ARBA" id="ARBA00023002"/>
    </source>
</evidence>
<dbReference type="Gene3D" id="3.60.130.10">
    <property type="entry name" value="Clavaminate synthase-like"/>
    <property type="match status" value="1"/>
</dbReference>
<evidence type="ECO:0000313" key="9">
    <source>
        <dbReference type="Proteomes" id="UP000032866"/>
    </source>
</evidence>
<dbReference type="Pfam" id="PF02668">
    <property type="entry name" value="TauD"/>
    <property type="match status" value="1"/>
</dbReference>
<proteinExistence type="inferred from homology"/>
<evidence type="ECO:0000256" key="1">
    <source>
        <dbReference type="ARBA" id="ARBA00001954"/>
    </source>
</evidence>
<dbReference type="EMBL" id="CP003775">
    <property type="protein sequence ID" value="AFQ51110.1"/>
    <property type="molecule type" value="Genomic_DNA"/>
</dbReference>
<gene>
    <name evidence="8" type="ORF">GEM_4721</name>
</gene>